<evidence type="ECO:0000313" key="1">
    <source>
        <dbReference type="EMBL" id="CAH2000583.1"/>
    </source>
</evidence>
<proteinExistence type="predicted"/>
<organism evidence="1 2">
    <name type="scientific">Acanthoscelides obtectus</name>
    <name type="common">Bean weevil</name>
    <name type="synonym">Bruchus obtectus</name>
    <dbReference type="NCBI Taxonomy" id="200917"/>
    <lineage>
        <taxon>Eukaryota</taxon>
        <taxon>Metazoa</taxon>
        <taxon>Ecdysozoa</taxon>
        <taxon>Arthropoda</taxon>
        <taxon>Hexapoda</taxon>
        <taxon>Insecta</taxon>
        <taxon>Pterygota</taxon>
        <taxon>Neoptera</taxon>
        <taxon>Endopterygota</taxon>
        <taxon>Coleoptera</taxon>
        <taxon>Polyphaga</taxon>
        <taxon>Cucujiformia</taxon>
        <taxon>Chrysomeloidea</taxon>
        <taxon>Chrysomelidae</taxon>
        <taxon>Bruchinae</taxon>
        <taxon>Bruchini</taxon>
        <taxon>Acanthoscelides</taxon>
    </lineage>
</organism>
<dbReference type="EMBL" id="CAKOFQ010007413">
    <property type="protein sequence ID" value="CAH2000583.1"/>
    <property type="molecule type" value="Genomic_DNA"/>
</dbReference>
<keyword evidence="2" id="KW-1185">Reference proteome</keyword>
<comment type="caution">
    <text evidence="1">The sequence shown here is derived from an EMBL/GenBank/DDBJ whole genome shotgun (WGS) entry which is preliminary data.</text>
</comment>
<gene>
    <name evidence="1" type="ORF">ACAOBT_LOCUS25656</name>
</gene>
<name>A0A9P0LXM2_ACAOB</name>
<protein>
    <submittedName>
        <fullName evidence="1">Uncharacterized protein</fullName>
    </submittedName>
</protein>
<reference evidence="1" key="1">
    <citation type="submission" date="2022-03" db="EMBL/GenBank/DDBJ databases">
        <authorList>
            <person name="Sayadi A."/>
        </authorList>
    </citation>
    <scope>NUCLEOTIDE SEQUENCE</scope>
</reference>
<dbReference type="AlphaFoldDB" id="A0A9P0LXM2"/>
<accession>A0A9P0LXM2</accession>
<evidence type="ECO:0000313" key="2">
    <source>
        <dbReference type="Proteomes" id="UP001152888"/>
    </source>
</evidence>
<sequence length="75" mass="8641">MQLLEFAGNFYTPIATYEDEVLYEVGDATVSDDEETRDWSGNSFSFVSVIMVAMVDVHFHYSRTDFFLFDFFVGA</sequence>
<dbReference type="Proteomes" id="UP001152888">
    <property type="component" value="Unassembled WGS sequence"/>
</dbReference>